<dbReference type="InterPro" id="IPR037171">
    <property type="entry name" value="NagB/RpiA_transferase-like"/>
</dbReference>
<dbReference type="InterPro" id="IPR017900">
    <property type="entry name" value="4Fe4S_Fe_S_CS"/>
</dbReference>
<dbReference type="Gene3D" id="3.40.50.10420">
    <property type="entry name" value="NagB/RpiA/CoA transferase-like"/>
    <property type="match status" value="1"/>
</dbReference>
<keyword evidence="5" id="KW-0249">Electron transport</keyword>
<dbReference type="EMBL" id="JRFJ01000006">
    <property type="protein sequence ID" value="KHJ53356.1"/>
    <property type="molecule type" value="Genomic_DNA"/>
</dbReference>
<name>A0A0B1Q1L3_9HYPH</name>
<evidence type="ECO:0000256" key="3">
    <source>
        <dbReference type="ARBA" id="ARBA00022723"/>
    </source>
</evidence>
<organism evidence="9 10">
    <name type="scientific">Aureimonas altamirensis</name>
    <dbReference type="NCBI Taxonomy" id="370622"/>
    <lineage>
        <taxon>Bacteria</taxon>
        <taxon>Pseudomonadati</taxon>
        <taxon>Pseudomonadota</taxon>
        <taxon>Alphaproteobacteria</taxon>
        <taxon>Hyphomicrobiales</taxon>
        <taxon>Aurantimonadaceae</taxon>
        <taxon>Aureimonas</taxon>
    </lineage>
</organism>
<evidence type="ECO:0000256" key="2">
    <source>
        <dbReference type="ARBA" id="ARBA00022485"/>
    </source>
</evidence>
<keyword evidence="6" id="KW-0408">Iron</keyword>
<dbReference type="AlphaFoldDB" id="A0A0B1Q1L3"/>
<dbReference type="PROSITE" id="PS51379">
    <property type="entry name" value="4FE4S_FER_2"/>
    <property type="match status" value="1"/>
</dbReference>
<dbReference type="PANTHER" id="PTHR47153:SF2">
    <property type="entry name" value="LACTATE UTILIZATION PROTEIN B"/>
    <property type="match status" value="1"/>
</dbReference>
<dbReference type="SUPFAM" id="SSF46548">
    <property type="entry name" value="alpha-helical ferredoxin"/>
    <property type="match status" value="1"/>
</dbReference>
<reference evidence="9 10" key="1">
    <citation type="submission" date="2014-09" db="EMBL/GenBank/DDBJ databases">
        <title>Isolation and characterization of Aurantimonas altamirensis ON-56566 from clinical sample following a dog bite.</title>
        <authorList>
            <person name="Eshaghi A."/>
            <person name="Li A."/>
            <person name="Shahinas D."/>
            <person name="Bahn P."/>
            <person name="Kus J.V."/>
            <person name="Patel S.N."/>
        </authorList>
    </citation>
    <scope>NUCLEOTIDE SEQUENCE [LARGE SCALE GENOMIC DNA]</scope>
    <source>
        <strain evidence="9 10">ON-56566</strain>
    </source>
</reference>
<sequence length="474" mass="51423">MSELATLPPFKTRAGEALADGWLKTAIDRTTGTARAKRAAIVGQWPDFQVARQRGKAIKDHVVANLGHYLAEFERNAVASGAHVHYASTADEAADLVVRLCKEAGARSVTRSKSMLGEEIGLPHALAEAGIERVETDLAEHIVQLAGERPSHIIWPALHKTREQISELFKATHDDPHGEETPEAMAASARRFLRVKFLEADIGISGANFLVADSGSVCTVTNEGNAEMTTTPPRVHIVTAGIEKLIPSAAHAATMLRLLVRSATGAALTQYTTFHTGPKRPGDLDGPDAFHIVLVDNGRTRMLADPELRDMLRCIRCGACMNHCPVFNQIGGHAYGGTYPGPMGAVLTPIFDGLEKSRDLVGACTLNGRCREVCPVDIPLPTLIKGWRDRSWREGLEPATMRSGVKAWVFLSTHPRLYRAVGRLGSLALRILGRGNGRIRHLPLAGGWTQFRDMPAPDGPSFLASQAARRRKKP</sequence>
<accession>A0A0B1Q1L3</accession>
<keyword evidence="7" id="KW-0411">Iron-sulfur</keyword>
<keyword evidence="1" id="KW-0813">Transport</keyword>
<proteinExistence type="predicted"/>
<dbReference type="Pfam" id="PF02589">
    <property type="entry name" value="LUD_dom"/>
    <property type="match status" value="1"/>
</dbReference>
<evidence type="ECO:0000259" key="8">
    <source>
        <dbReference type="PROSITE" id="PS51379"/>
    </source>
</evidence>
<comment type="caution">
    <text evidence="9">The sequence shown here is derived from an EMBL/GenBank/DDBJ whole genome shotgun (WGS) entry which is preliminary data.</text>
</comment>
<keyword evidence="2" id="KW-0004">4Fe-4S</keyword>
<dbReference type="PANTHER" id="PTHR47153">
    <property type="entry name" value="LACTATE UTILIZATION PROTEIN B"/>
    <property type="match status" value="1"/>
</dbReference>
<dbReference type="NCBIfam" id="TIGR00273">
    <property type="entry name" value="LutB/LldF family L-lactate oxidation iron-sulfur protein"/>
    <property type="match status" value="1"/>
</dbReference>
<dbReference type="Pfam" id="PF13183">
    <property type="entry name" value="Fer4_8"/>
    <property type="match status" value="1"/>
</dbReference>
<dbReference type="GO" id="GO:0006089">
    <property type="term" value="P:lactate metabolic process"/>
    <property type="evidence" value="ECO:0007669"/>
    <property type="project" value="InterPro"/>
</dbReference>
<evidence type="ECO:0000256" key="1">
    <source>
        <dbReference type="ARBA" id="ARBA00022448"/>
    </source>
</evidence>
<evidence type="ECO:0000256" key="5">
    <source>
        <dbReference type="ARBA" id="ARBA00022982"/>
    </source>
</evidence>
<feature type="domain" description="4Fe-4S ferredoxin-type" evidence="8">
    <location>
        <begin position="304"/>
        <end position="335"/>
    </location>
</feature>
<evidence type="ECO:0000313" key="9">
    <source>
        <dbReference type="EMBL" id="KHJ53356.1"/>
    </source>
</evidence>
<evidence type="ECO:0000256" key="4">
    <source>
        <dbReference type="ARBA" id="ARBA00022737"/>
    </source>
</evidence>
<evidence type="ECO:0000313" key="10">
    <source>
        <dbReference type="Proteomes" id="UP000030826"/>
    </source>
</evidence>
<dbReference type="PROSITE" id="PS00198">
    <property type="entry name" value="4FE4S_FER_1"/>
    <property type="match status" value="1"/>
</dbReference>
<gene>
    <name evidence="9" type="ORF">LA66_18330</name>
</gene>
<evidence type="ECO:0000256" key="7">
    <source>
        <dbReference type="ARBA" id="ARBA00023014"/>
    </source>
</evidence>
<dbReference type="GO" id="GO:0046872">
    <property type="term" value="F:metal ion binding"/>
    <property type="evidence" value="ECO:0007669"/>
    <property type="project" value="UniProtKB-KW"/>
</dbReference>
<dbReference type="InterPro" id="IPR003741">
    <property type="entry name" value="LUD_dom"/>
</dbReference>
<dbReference type="OrthoDB" id="5289041at2"/>
<dbReference type="STRING" id="370622.LA66_18330"/>
<dbReference type="InterPro" id="IPR024185">
    <property type="entry name" value="FTHF_cligase-like_sf"/>
</dbReference>
<dbReference type="SUPFAM" id="SSF100950">
    <property type="entry name" value="NagB/RpiA/CoA transferase-like"/>
    <property type="match status" value="1"/>
</dbReference>
<dbReference type="InterPro" id="IPR017896">
    <property type="entry name" value="4Fe4S_Fe-S-bd"/>
</dbReference>
<dbReference type="Gene3D" id="1.10.1060.10">
    <property type="entry name" value="Alpha-helical ferredoxin"/>
    <property type="match status" value="1"/>
</dbReference>
<protein>
    <submittedName>
        <fullName evidence="9">(Fe-S)-binding protein</fullName>
    </submittedName>
</protein>
<dbReference type="GO" id="GO:0051539">
    <property type="term" value="F:4 iron, 4 sulfur cluster binding"/>
    <property type="evidence" value="ECO:0007669"/>
    <property type="project" value="UniProtKB-KW"/>
</dbReference>
<dbReference type="InterPro" id="IPR009051">
    <property type="entry name" value="Helical_ferredxn"/>
</dbReference>
<dbReference type="RefSeq" id="WP_039195476.1">
    <property type="nucleotide sequence ID" value="NZ_JRFJ01000006.1"/>
</dbReference>
<dbReference type="Proteomes" id="UP000030826">
    <property type="component" value="Unassembled WGS sequence"/>
</dbReference>
<dbReference type="InterPro" id="IPR004452">
    <property type="entry name" value="LutB/LldF"/>
</dbReference>
<evidence type="ECO:0000256" key="6">
    <source>
        <dbReference type="ARBA" id="ARBA00023004"/>
    </source>
</evidence>
<keyword evidence="3" id="KW-0479">Metal-binding</keyword>
<keyword evidence="4" id="KW-0677">Repeat</keyword>